<evidence type="ECO:0000313" key="3">
    <source>
        <dbReference type="Proteomes" id="UP000789831"/>
    </source>
</evidence>
<sequence length="624" mass="70443">VSVQLSDRISEIQDYRWVIGSKEYTIQEAFALLDKRLDQEEHEERRCLLYDYINGEYQLSAYESRVFQESIYMYNQTKKSIEADDVISPFSNWLTSFQVSSLDNLLRVVRTQEDELFMEWKIAYRYKGDYRRYTFLVDKWRMISRRNEMLATEIQELYDLLSEPPAGDNFELNPSASSSIGSTSLWYPKMGRALSSTNTASITPTFKKNSKKTRRLNDFFTLTKLVFTTVPFLLSLFSTVQASTTENILHKRYSANALCPLLGVGEKYCKPTVNQTFTSLDWILFAWNTLASPFPVEGALDIYLRRTQGTKIVESRQHVSNNLGQLSFQPQSYWFEPYDPQANNTFEFFFVATPLNQNPDDLTDSGPKFYITQLPPSTQSPSAAIVTVSAPTITTTASLGLDNGSQFDSSKHSSVTTPIIVIIVVAGFLLLVAIAGLAFVILTRSRNKKKRPQSISNISTSSNIPIMVQTNFLDKDKHKSGEPESPIEASSIYSTTPLATKNSMSSLSQKLAGGIESNLLQHQQSPAFDAAMISDAYRQTLLASNQIDVVVMSTQHQHFYPGEALKSSRDMNASIKKREALLHVYQILRPMDIQGSKSINPPIEVHKAQPVKGNLDRSSDTENF</sequence>
<dbReference type="OrthoDB" id="2397419at2759"/>
<comment type="caution">
    <text evidence="2">The sequence shown here is derived from an EMBL/GenBank/DDBJ whole genome shotgun (WGS) entry which is preliminary data.</text>
</comment>
<organism evidence="2 3">
    <name type="scientific">Ambispora gerdemannii</name>
    <dbReference type="NCBI Taxonomy" id="144530"/>
    <lineage>
        <taxon>Eukaryota</taxon>
        <taxon>Fungi</taxon>
        <taxon>Fungi incertae sedis</taxon>
        <taxon>Mucoromycota</taxon>
        <taxon>Glomeromycotina</taxon>
        <taxon>Glomeromycetes</taxon>
        <taxon>Archaeosporales</taxon>
        <taxon>Ambisporaceae</taxon>
        <taxon>Ambispora</taxon>
    </lineage>
</organism>
<proteinExistence type="predicted"/>
<feature type="non-terminal residue" evidence="2">
    <location>
        <position position="1"/>
    </location>
</feature>
<dbReference type="AlphaFoldDB" id="A0A9N9GSS3"/>
<protein>
    <submittedName>
        <fullName evidence="2">8731_t:CDS:1</fullName>
    </submittedName>
</protein>
<keyword evidence="1" id="KW-1133">Transmembrane helix</keyword>
<evidence type="ECO:0000256" key="1">
    <source>
        <dbReference type="SAM" id="Phobius"/>
    </source>
</evidence>
<accession>A0A9N9GSS3</accession>
<evidence type="ECO:0000313" key="2">
    <source>
        <dbReference type="EMBL" id="CAG8622826.1"/>
    </source>
</evidence>
<gene>
    <name evidence="2" type="ORF">AGERDE_LOCUS10146</name>
</gene>
<reference evidence="2" key="1">
    <citation type="submission" date="2021-06" db="EMBL/GenBank/DDBJ databases">
        <authorList>
            <person name="Kallberg Y."/>
            <person name="Tangrot J."/>
            <person name="Rosling A."/>
        </authorList>
    </citation>
    <scope>NUCLEOTIDE SEQUENCE</scope>
    <source>
        <strain evidence="2">MT106</strain>
    </source>
</reference>
<dbReference type="Proteomes" id="UP000789831">
    <property type="component" value="Unassembled WGS sequence"/>
</dbReference>
<dbReference type="EMBL" id="CAJVPL010002938">
    <property type="protein sequence ID" value="CAG8622826.1"/>
    <property type="molecule type" value="Genomic_DNA"/>
</dbReference>
<dbReference type="CDD" id="cd12087">
    <property type="entry name" value="TM_EGFR-like"/>
    <property type="match status" value="1"/>
</dbReference>
<name>A0A9N9GSS3_9GLOM</name>
<keyword evidence="3" id="KW-1185">Reference proteome</keyword>
<feature type="non-terminal residue" evidence="2">
    <location>
        <position position="624"/>
    </location>
</feature>
<keyword evidence="1" id="KW-0472">Membrane</keyword>
<feature type="transmembrane region" description="Helical" evidence="1">
    <location>
        <begin position="419"/>
        <end position="442"/>
    </location>
</feature>
<keyword evidence="1" id="KW-0812">Transmembrane</keyword>